<gene>
    <name evidence="1" type="primary">WBGene00283661</name>
</gene>
<keyword evidence="2" id="KW-1185">Reference proteome</keyword>
<evidence type="ECO:0000313" key="2">
    <source>
        <dbReference type="Proteomes" id="UP000005239"/>
    </source>
</evidence>
<proteinExistence type="predicted"/>
<dbReference type="AlphaFoldDB" id="A0A2A6CU79"/>
<accession>A0A2A6CU79</accession>
<accession>A0A8R1ZAG4</accession>
<sequence length="108" mass="11725">MSSVIVVPPQDAIALARSYCSSATGRLYMAATGKALSSHNQSAIAKRCDDDYTKMDFLRFDENTYNANSAEHILELETPEVSDDITDLVIETNFQEGESGNVASIACL</sequence>
<dbReference type="EnsemblMetazoa" id="PPA45292.1">
    <property type="protein sequence ID" value="PPA45292.1"/>
    <property type="gene ID" value="WBGene00283661"/>
</dbReference>
<protein>
    <submittedName>
        <fullName evidence="1">Uncharacterized protein</fullName>
    </submittedName>
</protein>
<dbReference type="Proteomes" id="UP000005239">
    <property type="component" value="Unassembled WGS sequence"/>
</dbReference>
<organism evidence="1 2">
    <name type="scientific">Pristionchus pacificus</name>
    <name type="common">Parasitic nematode worm</name>
    <dbReference type="NCBI Taxonomy" id="54126"/>
    <lineage>
        <taxon>Eukaryota</taxon>
        <taxon>Metazoa</taxon>
        <taxon>Ecdysozoa</taxon>
        <taxon>Nematoda</taxon>
        <taxon>Chromadorea</taxon>
        <taxon>Rhabditida</taxon>
        <taxon>Rhabditina</taxon>
        <taxon>Diplogasteromorpha</taxon>
        <taxon>Diplogasteroidea</taxon>
        <taxon>Neodiplogasteridae</taxon>
        <taxon>Pristionchus</taxon>
    </lineage>
</organism>
<name>A0A2A6CU79_PRIPA</name>
<reference evidence="1" key="2">
    <citation type="submission" date="2022-06" db="UniProtKB">
        <authorList>
            <consortium name="EnsemblMetazoa"/>
        </authorList>
    </citation>
    <scope>IDENTIFICATION</scope>
    <source>
        <strain evidence="1">PS312</strain>
    </source>
</reference>
<reference evidence="2" key="1">
    <citation type="journal article" date="2008" name="Nat. Genet.">
        <title>The Pristionchus pacificus genome provides a unique perspective on nematode lifestyle and parasitism.</title>
        <authorList>
            <person name="Dieterich C."/>
            <person name="Clifton S.W."/>
            <person name="Schuster L.N."/>
            <person name="Chinwalla A."/>
            <person name="Delehaunty K."/>
            <person name="Dinkelacker I."/>
            <person name="Fulton L."/>
            <person name="Fulton R."/>
            <person name="Godfrey J."/>
            <person name="Minx P."/>
            <person name="Mitreva M."/>
            <person name="Roeseler W."/>
            <person name="Tian H."/>
            <person name="Witte H."/>
            <person name="Yang S.P."/>
            <person name="Wilson R.K."/>
            <person name="Sommer R.J."/>
        </authorList>
    </citation>
    <scope>NUCLEOTIDE SEQUENCE [LARGE SCALE GENOMIC DNA]</scope>
    <source>
        <strain evidence="2">PS312</strain>
    </source>
</reference>
<evidence type="ECO:0000313" key="1">
    <source>
        <dbReference type="EnsemblMetazoa" id="PPA45292.1"/>
    </source>
</evidence>